<dbReference type="Gene3D" id="3.40.50.450">
    <property type="match status" value="1"/>
</dbReference>
<dbReference type="AlphaFoldDB" id="C8WZI2"/>
<reference evidence="1 2" key="2">
    <citation type="journal article" date="2010" name="Stand. Genomic Sci.">
        <title>Complete genome sequence of Desulfohalobium retbaense type strain (HR(100)).</title>
        <authorList>
            <person name="Spring S."/>
            <person name="Nolan M."/>
            <person name="Lapidus A."/>
            <person name="Glavina Del Rio T."/>
            <person name="Copeland A."/>
            <person name="Tice H."/>
            <person name="Cheng J.F."/>
            <person name="Lucas S."/>
            <person name="Land M."/>
            <person name="Chen F."/>
            <person name="Bruce D."/>
            <person name="Goodwin L."/>
            <person name="Pitluck S."/>
            <person name="Ivanova N."/>
            <person name="Mavromatis K."/>
            <person name="Mikhailova N."/>
            <person name="Pati A."/>
            <person name="Chen A."/>
            <person name="Palaniappan K."/>
            <person name="Hauser L."/>
            <person name="Chang Y.J."/>
            <person name="Jeffries C.D."/>
            <person name="Munk C."/>
            <person name="Kiss H."/>
            <person name="Chain P."/>
            <person name="Han C."/>
            <person name="Brettin T."/>
            <person name="Detter J.C."/>
            <person name="Schuler E."/>
            <person name="Goker M."/>
            <person name="Rohde M."/>
            <person name="Bristow J."/>
            <person name="Eisen J.A."/>
            <person name="Markowitz V."/>
            <person name="Hugenholtz P."/>
            <person name="Kyrpides N.C."/>
            <person name="Klenk H.P."/>
        </authorList>
    </citation>
    <scope>NUCLEOTIDE SEQUENCE [LARGE SCALE GENOMIC DNA]</scope>
    <source>
        <strain evidence="1 2">DSM 5692</strain>
    </source>
</reference>
<dbReference type="EMBL" id="CP001734">
    <property type="protein sequence ID" value="ACV67457.1"/>
    <property type="molecule type" value="Genomic_DNA"/>
</dbReference>
<dbReference type="KEGG" id="drt:Dret_0155"/>
<evidence type="ECO:0000313" key="1">
    <source>
        <dbReference type="EMBL" id="ACV67457.1"/>
    </source>
</evidence>
<sequence length="163" mass="17886">MRYLRIISGGQTGIDRAALDWALENDVPCGGWVPRGRWAEDGPVPTRYPLQETEVVDPAVRTARNVRDSDGTLVLYVGKPCGGTELTIHFARCDTWPGGPRAMCCVSLDREQWTAAVSRVVHWMRTNCICTLNVAGPRESEAPGIEVMGRQFLDLCLEPGSAS</sequence>
<name>C8WZI2_DESRD</name>
<dbReference type="Pfam" id="PF12694">
    <property type="entry name" value="cpYpsA"/>
    <property type="match status" value="1"/>
</dbReference>
<dbReference type="SUPFAM" id="SSF102405">
    <property type="entry name" value="MCP/YpsA-like"/>
    <property type="match status" value="1"/>
</dbReference>
<organism evidence="1 2">
    <name type="scientific">Desulfohalobium retbaense (strain ATCC 49708 / DSM 5692 / JCM 16813 / HR100)</name>
    <dbReference type="NCBI Taxonomy" id="485915"/>
    <lineage>
        <taxon>Bacteria</taxon>
        <taxon>Pseudomonadati</taxon>
        <taxon>Thermodesulfobacteriota</taxon>
        <taxon>Desulfovibrionia</taxon>
        <taxon>Desulfovibrionales</taxon>
        <taxon>Desulfohalobiaceae</taxon>
        <taxon>Desulfohalobium</taxon>
    </lineage>
</organism>
<dbReference type="InterPro" id="IPR024755">
    <property type="entry name" value="cpYpsA"/>
</dbReference>
<keyword evidence="2" id="KW-1185">Reference proteome</keyword>
<dbReference type="Proteomes" id="UP000001052">
    <property type="component" value="Chromosome"/>
</dbReference>
<dbReference type="OrthoDB" id="283616at2"/>
<evidence type="ECO:0008006" key="3">
    <source>
        <dbReference type="Google" id="ProtNLM"/>
    </source>
</evidence>
<dbReference type="eggNOG" id="COG0758">
    <property type="taxonomic scope" value="Bacteria"/>
</dbReference>
<accession>C8WZI2</accession>
<reference evidence="2" key="1">
    <citation type="submission" date="2009-09" db="EMBL/GenBank/DDBJ databases">
        <title>The complete chromosome of Desulfohalobium retbaense DSM 5692.</title>
        <authorList>
            <consortium name="US DOE Joint Genome Institute (JGI-PGF)"/>
            <person name="Lucas S."/>
            <person name="Copeland A."/>
            <person name="Lapidus A."/>
            <person name="Glavina del Rio T."/>
            <person name="Dalin E."/>
            <person name="Tice H."/>
            <person name="Bruce D."/>
            <person name="Goodwin L."/>
            <person name="Pitluck S."/>
            <person name="Kyrpides N."/>
            <person name="Mavromatis K."/>
            <person name="Ivanova N."/>
            <person name="Mikhailova N."/>
            <person name="Munk A.C."/>
            <person name="Brettin T."/>
            <person name="Detter J.C."/>
            <person name="Han C."/>
            <person name="Tapia R."/>
            <person name="Larimer F."/>
            <person name="Land M."/>
            <person name="Hauser L."/>
            <person name="Markowitz V."/>
            <person name="Cheng J.-F."/>
            <person name="Hugenholtz P."/>
            <person name="Woyke T."/>
            <person name="Wu D."/>
            <person name="Spring S."/>
            <person name="Klenk H.-P."/>
            <person name="Eisen J.A."/>
        </authorList>
    </citation>
    <scope>NUCLEOTIDE SEQUENCE [LARGE SCALE GENOMIC DNA]</scope>
    <source>
        <strain evidence="2">DSM 5692</strain>
    </source>
</reference>
<gene>
    <name evidence="1" type="ordered locus">Dret_0155</name>
</gene>
<protein>
    <recommendedName>
        <fullName evidence="3">Molybdenum cofactor carrier</fullName>
    </recommendedName>
</protein>
<proteinExistence type="predicted"/>
<dbReference type="STRING" id="485915.Dret_0155"/>
<dbReference type="RefSeq" id="WP_015750616.1">
    <property type="nucleotide sequence ID" value="NC_013223.1"/>
</dbReference>
<dbReference type="HOGENOM" id="CLU_108850_0_0_7"/>
<evidence type="ECO:0000313" key="2">
    <source>
        <dbReference type="Proteomes" id="UP000001052"/>
    </source>
</evidence>